<comment type="cofactor">
    <cofactor evidence="1">
        <name>Mn(2+)</name>
        <dbReference type="ChEBI" id="CHEBI:29035"/>
    </cofactor>
</comment>
<dbReference type="GO" id="GO:0170057">
    <property type="term" value="F:RNA ligase (GTP) activity"/>
    <property type="evidence" value="ECO:0007669"/>
    <property type="project" value="UniProtKB-EC"/>
</dbReference>
<proteinExistence type="predicted"/>
<sequence>AGRQRSRGAAKRELNMEGDDGLVSYMEGIAWNSDNPKALMDEHPLAYKDLDQVMEDQKDLCRPVHTLRAVLNYKGT</sequence>
<gene>
    <name evidence="9" type="ORF">LCGC14_3128580</name>
</gene>
<dbReference type="GO" id="GO:0006396">
    <property type="term" value="P:RNA processing"/>
    <property type="evidence" value="ECO:0007669"/>
    <property type="project" value="InterPro"/>
</dbReference>
<evidence type="ECO:0000256" key="7">
    <source>
        <dbReference type="ARBA" id="ARBA00023211"/>
    </source>
</evidence>
<dbReference type="Gene3D" id="3.90.1860.10">
    <property type="entry name" value="tRNA-splicing ligase RtcB"/>
    <property type="match status" value="1"/>
</dbReference>
<comment type="caution">
    <text evidence="9">The sequence shown here is derived from an EMBL/GenBank/DDBJ whole genome shotgun (WGS) entry which is preliminary data.</text>
</comment>
<dbReference type="GO" id="GO:0042245">
    <property type="term" value="P:RNA repair"/>
    <property type="evidence" value="ECO:0007669"/>
    <property type="project" value="TreeGrafter"/>
</dbReference>
<feature type="non-terminal residue" evidence="9">
    <location>
        <position position="1"/>
    </location>
</feature>
<evidence type="ECO:0000256" key="6">
    <source>
        <dbReference type="ARBA" id="ARBA00023134"/>
    </source>
</evidence>
<dbReference type="GO" id="GO:0030145">
    <property type="term" value="F:manganese ion binding"/>
    <property type="evidence" value="ECO:0007669"/>
    <property type="project" value="TreeGrafter"/>
</dbReference>
<dbReference type="EMBL" id="LAZR01068200">
    <property type="protein sequence ID" value="KKK50085.1"/>
    <property type="molecule type" value="Genomic_DNA"/>
</dbReference>
<dbReference type="GO" id="GO:0005525">
    <property type="term" value="F:GTP binding"/>
    <property type="evidence" value="ECO:0007669"/>
    <property type="project" value="UniProtKB-KW"/>
</dbReference>
<dbReference type="GO" id="GO:0006281">
    <property type="term" value="P:DNA repair"/>
    <property type="evidence" value="ECO:0007669"/>
    <property type="project" value="TreeGrafter"/>
</dbReference>
<dbReference type="AlphaFoldDB" id="A0A0F8WP63"/>
<keyword evidence="4" id="KW-0479">Metal-binding</keyword>
<comment type="catalytic activity">
    <reaction evidence="8">
        <text>a 3'-end 3'-phospho-ribonucleotide-RNA + a 5'-end dephospho-ribonucleoside-RNA + GTP = a ribonucleotidyl-ribonucleotide-RNA + GMP + diphosphate</text>
        <dbReference type="Rhea" id="RHEA:68076"/>
        <dbReference type="Rhea" id="RHEA-COMP:10463"/>
        <dbReference type="Rhea" id="RHEA-COMP:13936"/>
        <dbReference type="Rhea" id="RHEA-COMP:17355"/>
        <dbReference type="ChEBI" id="CHEBI:33019"/>
        <dbReference type="ChEBI" id="CHEBI:37565"/>
        <dbReference type="ChEBI" id="CHEBI:58115"/>
        <dbReference type="ChEBI" id="CHEBI:83062"/>
        <dbReference type="ChEBI" id="CHEBI:138284"/>
        <dbReference type="ChEBI" id="CHEBI:173118"/>
        <dbReference type="EC" id="6.5.1.8"/>
    </reaction>
</comment>
<name>A0A0F8WP63_9ZZZZ</name>
<dbReference type="InterPro" id="IPR001233">
    <property type="entry name" value="RtcB"/>
</dbReference>
<evidence type="ECO:0000256" key="1">
    <source>
        <dbReference type="ARBA" id="ARBA00001936"/>
    </source>
</evidence>
<evidence type="ECO:0000256" key="3">
    <source>
        <dbReference type="ARBA" id="ARBA00022598"/>
    </source>
</evidence>
<dbReference type="InterPro" id="IPR036025">
    <property type="entry name" value="RtcB-like_sf"/>
</dbReference>
<evidence type="ECO:0000313" key="9">
    <source>
        <dbReference type="EMBL" id="KKK50085.1"/>
    </source>
</evidence>
<protein>
    <recommendedName>
        <fullName evidence="2">3'-phosphate/5'-hydroxy nucleic acid ligase</fullName>
        <ecNumber evidence="2">6.5.1.8</ecNumber>
    </recommendedName>
</protein>
<keyword evidence="3" id="KW-0436">Ligase</keyword>
<dbReference type="SUPFAM" id="SSF103365">
    <property type="entry name" value="Hypothetical protein PH1602"/>
    <property type="match status" value="1"/>
</dbReference>
<evidence type="ECO:0000256" key="8">
    <source>
        <dbReference type="ARBA" id="ARBA00047746"/>
    </source>
</evidence>
<organism evidence="9">
    <name type="scientific">marine sediment metagenome</name>
    <dbReference type="NCBI Taxonomy" id="412755"/>
    <lineage>
        <taxon>unclassified sequences</taxon>
        <taxon>metagenomes</taxon>
        <taxon>ecological metagenomes</taxon>
    </lineage>
</organism>
<dbReference type="EC" id="6.5.1.8" evidence="2"/>
<accession>A0A0F8WP63</accession>
<keyword evidence="5" id="KW-0547">Nucleotide-binding</keyword>
<evidence type="ECO:0000256" key="5">
    <source>
        <dbReference type="ARBA" id="ARBA00022741"/>
    </source>
</evidence>
<evidence type="ECO:0000256" key="4">
    <source>
        <dbReference type="ARBA" id="ARBA00022723"/>
    </source>
</evidence>
<dbReference type="GO" id="GO:0003909">
    <property type="term" value="F:DNA ligase activity"/>
    <property type="evidence" value="ECO:0007669"/>
    <property type="project" value="TreeGrafter"/>
</dbReference>
<keyword evidence="7" id="KW-0464">Manganese</keyword>
<dbReference type="PANTHER" id="PTHR43749:SF2">
    <property type="entry name" value="RNA-SPLICING LIGASE RTCB"/>
    <property type="match status" value="1"/>
</dbReference>
<evidence type="ECO:0000256" key="2">
    <source>
        <dbReference type="ARBA" id="ARBA00012726"/>
    </source>
</evidence>
<dbReference type="InterPro" id="IPR052915">
    <property type="entry name" value="RtcB-like"/>
</dbReference>
<reference evidence="9" key="1">
    <citation type="journal article" date="2015" name="Nature">
        <title>Complex archaea that bridge the gap between prokaryotes and eukaryotes.</title>
        <authorList>
            <person name="Spang A."/>
            <person name="Saw J.H."/>
            <person name="Jorgensen S.L."/>
            <person name="Zaremba-Niedzwiedzka K."/>
            <person name="Martijn J."/>
            <person name="Lind A.E."/>
            <person name="van Eijk R."/>
            <person name="Schleper C."/>
            <person name="Guy L."/>
            <person name="Ettema T.J."/>
        </authorList>
    </citation>
    <scope>NUCLEOTIDE SEQUENCE</scope>
</reference>
<keyword evidence="6" id="KW-0342">GTP-binding</keyword>
<dbReference type="PANTHER" id="PTHR43749">
    <property type="entry name" value="RNA-SPLICING LIGASE RTCB"/>
    <property type="match status" value="1"/>
</dbReference>
<dbReference type="Pfam" id="PF01139">
    <property type="entry name" value="RtcB"/>
    <property type="match status" value="1"/>
</dbReference>